<evidence type="ECO:0000313" key="3">
    <source>
        <dbReference type="Proteomes" id="UP000801492"/>
    </source>
</evidence>
<proteinExistence type="predicted"/>
<evidence type="ECO:0000313" key="2">
    <source>
        <dbReference type="EMBL" id="KAF2891415.1"/>
    </source>
</evidence>
<keyword evidence="3" id="KW-1185">Reference proteome</keyword>
<reference evidence="2" key="1">
    <citation type="submission" date="2019-08" db="EMBL/GenBank/DDBJ databases">
        <title>The genome of the North American firefly Photinus pyralis.</title>
        <authorList>
            <consortium name="Photinus pyralis genome working group"/>
            <person name="Fallon T.R."/>
            <person name="Sander Lower S.E."/>
            <person name="Weng J.-K."/>
        </authorList>
    </citation>
    <scope>NUCLEOTIDE SEQUENCE</scope>
    <source>
        <strain evidence="2">TRF0915ILg1</strain>
        <tissue evidence="2">Whole body</tissue>
    </source>
</reference>
<name>A0A8K0CXZ7_IGNLU</name>
<dbReference type="OrthoDB" id="6762378at2759"/>
<evidence type="ECO:0000256" key="1">
    <source>
        <dbReference type="SAM" id="MobiDB-lite"/>
    </source>
</evidence>
<organism evidence="2 3">
    <name type="scientific">Ignelater luminosus</name>
    <name type="common">Cucubano</name>
    <name type="synonym">Pyrophorus luminosus</name>
    <dbReference type="NCBI Taxonomy" id="2038154"/>
    <lineage>
        <taxon>Eukaryota</taxon>
        <taxon>Metazoa</taxon>
        <taxon>Ecdysozoa</taxon>
        <taxon>Arthropoda</taxon>
        <taxon>Hexapoda</taxon>
        <taxon>Insecta</taxon>
        <taxon>Pterygota</taxon>
        <taxon>Neoptera</taxon>
        <taxon>Endopterygota</taxon>
        <taxon>Coleoptera</taxon>
        <taxon>Polyphaga</taxon>
        <taxon>Elateriformia</taxon>
        <taxon>Elateroidea</taxon>
        <taxon>Elateridae</taxon>
        <taxon>Agrypninae</taxon>
        <taxon>Pyrophorini</taxon>
        <taxon>Ignelater</taxon>
    </lineage>
</organism>
<protein>
    <recommendedName>
        <fullName evidence="4">DDE-1 domain-containing protein</fullName>
    </recommendedName>
</protein>
<dbReference type="EMBL" id="VTPC01032729">
    <property type="protein sequence ID" value="KAF2891415.1"/>
    <property type="molecule type" value="Genomic_DNA"/>
</dbReference>
<dbReference type="Proteomes" id="UP000801492">
    <property type="component" value="Unassembled WGS sequence"/>
</dbReference>
<feature type="compositionally biased region" description="Basic and acidic residues" evidence="1">
    <location>
        <begin position="8"/>
        <end position="20"/>
    </location>
</feature>
<gene>
    <name evidence="2" type="ORF">ILUMI_14758</name>
</gene>
<dbReference type="AlphaFoldDB" id="A0A8K0CXZ7"/>
<evidence type="ECO:0008006" key="4">
    <source>
        <dbReference type="Google" id="ProtNLM"/>
    </source>
</evidence>
<feature type="region of interest" description="Disordered" evidence="1">
    <location>
        <begin position="1"/>
        <end position="33"/>
    </location>
</feature>
<comment type="caution">
    <text evidence="2">The sequence shown here is derived from an EMBL/GenBank/DDBJ whole genome shotgun (WGS) entry which is preliminary data.</text>
</comment>
<accession>A0A8K0CXZ7</accession>
<sequence>MPRKYIKKKTEERYSRDDLPRAVSDVKNPRKKQRKPDIIYNFYEQLGNIVSEKKTDNPAFVFNADESAFGNDPSRVKAIGERGKPFPRVSGGSERESTSILEVQARWTSTKTYPATVCSASSNGWMEEPQFFNWFNSVFVKWVKELRVTKNLPEQEALLLYVGHKTPKTDRLQPLDKGSFGLVKNSWGKKTDCSWKKKHIGHKVGRLKKNEFTALLGEIWKESITQNNFKNSFLTTAVFPVNSPKFPEEEFNPIELKSNSVTPAIDIIAIFSSAITTTTMTTALNTISVEPKKVTLRLKQAQYGEVLTTVEVPNRLREAKT</sequence>